<feature type="compositionally biased region" description="Polar residues" evidence="1">
    <location>
        <begin position="145"/>
        <end position="160"/>
    </location>
</feature>
<evidence type="ECO:0000313" key="2">
    <source>
        <dbReference type="EMBL" id="OBX00456.1"/>
    </source>
</evidence>
<feature type="compositionally biased region" description="Polar residues" evidence="1">
    <location>
        <begin position="115"/>
        <end position="129"/>
    </location>
</feature>
<dbReference type="AlphaFoldDB" id="A0AB36DVG7"/>
<protein>
    <recommendedName>
        <fullName evidence="4">DNA replication protein</fullName>
    </recommendedName>
</protein>
<feature type="region of interest" description="Disordered" evidence="1">
    <location>
        <begin position="115"/>
        <end position="176"/>
    </location>
</feature>
<gene>
    <name evidence="2" type="ORF">QV05_07655</name>
</gene>
<dbReference type="Proteomes" id="UP000092594">
    <property type="component" value="Unassembled WGS sequence"/>
</dbReference>
<accession>A0AB36DVG7</accession>
<sequence>MSLVNLLRETGRAIAYRPKLAKVLGGVVAEIFFEQIFYWQGKSNNELGVYKTQDELEEEIGLSRKEQETARKKLREIGVLIETHKRLEHRIYYKINEARLNEILTDLISQIDDNSGSDNGSLANAQNEHSPMPKSDIREEPKVTFVNTLDYNNRLHTNNNPLPPNGESPNGDHTVLQNVDDVKPKKRTPTKQKNNIDYQAILDFYNEQNELYGKRLPNAIDLNDKRKRGITKVLNLLKPSTLDGFKNYIEAFFERATAFYFGENNRGWRANFDYLLREDVLTKVREGSL</sequence>
<proteinExistence type="predicted"/>
<dbReference type="EMBL" id="JTJQ01000022">
    <property type="protein sequence ID" value="OBX00456.1"/>
    <property type="molecule type" value="Genomic_DNA"/>
</dbReference>
<organism evidence="2 3">
    <name type="scientific">Gallibacterium genomosp. 1</name>
    <dbReference type="NCBI Taxonomy" id="155515"/>
    <lineage>
        <taxon>Bacteria</taxon>
        <taxon>Pseudomonadati</taxon>
        <taxon>Pseudomonadota</taxon>
        <taxon>Gammaproteobacteria</taxon>
        <taxon>Pasteurellales</taxon>
        <taxon>Pasteurellaceae</taxon>
        <taxon>Gallibacterium</taxon>
    </lineage>
</organism>
<evidence type="ECO:0000256" key="1">
    <source>
        <dbReference type="SAM" id="MobiDB-lite"/>
    </source>
</evidence>
<name>A0AB36DVG7_9PAST</name>
<evidence type="ECO:0008006" key="4">
    <source>
        <dbReference type="Google" id="ProtNLM"/>
    </source>
</evidence>
<dbReference type="RefSeq" id="WP_065231308.1">
    <property type="nucleotide sequence ID" value="NZ_JTJQ01000022.1"/>
</dbReference>
<evidence type="ECO:0000313" key="3">
    <source>
        <dbReference type="Proteomes" id="UP000092594"/>
    </source>
</evidence>
<comment type="caution">
    <text evidence="2">The sequence shown here is derived from an EMBL/GenBank/DDBJ whole genome shotgun (WGS) entry which is preliminary data.</text>
</comment>
<reference evidence="2 3" key="1">
    <citation type="submission" date="2014-11" db="EMBL/GenBank/DDBJ databases">
        <title>Pan-genome of Gallibacterium spp.</title>
        <authorList>
            <person name="Kudirkiene E."/>
            <person name="Bojesen A.M."/>
        </authorList>
    </citation>
    <scope>NUCLEOTIDE SEQUENCE [LARGE SCALE GENOMIC DNA]</scope>
    <source>
        <strain evidence="2 3">Gerl. 2740/89</strain>
    </source>
</reference>
<keyword evidence="3" id="KW-1185">Reference proteome</keyword>